<dbReference type="Pfam" id="PF00481">
    <property type="entry name" value="PP2C"/>
    <property type="match status" value="2"/>
</dbReference>
<evidence type="ECO:0000256" key="5">
    <source>
        <dbReference type="ARBA" id="ARBA00022801"/>
    </source>
</evidence>
<feature type="region of interest" description="Disordered" evidence="10">
    <location>
        <begin position="170"/>
        <end position="234"/>
    </location>
</feature>
<dbReference type="InterPro" id="IPR036457">
    <property type="entry name" value="PPM-type-like_dom_sf"/>
</dbReference>
<sequence length="459" mass="48664">MGAYLSQPVTDKETFVGGKAGFLEYGGSSMQGWRRSMEDAHIATVDLGNAPDAAIFGVFDGHGGSEVAKFCQKYLAGEITRLEKYHEGNLPDSLVEVFHKMDSMLKDATYGAELEALRRSTHDAQPQPDVAAGVGGGASDPDASEEDSQVSTSEALDMLRQVLMMRRRQDGNGEDESMDPMSEYTNTPDMGTSPPALPATLAEANPPAARNHNQPQPPAAPAPPRQPLSVDIPTRDSLPEHRIQAGCTAVVAVLKGSELWVANAGDSRAVLCRGGQALALSEDHKPQSEGERNRITAAGGFVSDVGGVSRVNGNLNLSRAIGDLKYKGNDQLAPAEQIITAQPDIVKIDLKPEDRFFVLACDGVWDVMSNQEVVQFVSVCLDRGMALPDIASQLLDACLAPDPRETRGIGCDNMTACIVVLNREAPAAVLPTLAQPSSPAAARSATPSLEKPALEASKA</sequence>
<keyword evidence="4" id="KW-0479">Metal-binding</keyword>
<feature type="domain" description="PPM-type phosphatase" evidence="11">
    <location>
        <begin position="24"/>
        <end position="421"/>
    </location>
</feature>
<evidence type="ECO:0000256" key="2">
    <source>
        <dbReference type="ARBA" id="ARBA00001946"/>
    </source>
</evidence>
<dbReference type="InterPro" id="IPR015655">
    <property type="entry name" value="PP2C"/>
</dbReference>
<proteinExistence type="inferred from homology"/>
<comment type="cofactor">
    <cofactor evidence="2">
        <name>Mg(2+)</name>
        <dbReference type="ChEBI" id="CHEBI:18420"/>
    </cofactor>
</comment>
<keyword evidence="5 9" id="KW-0378">Hydrolase</keyword>
<evidence type="ECO:0000256" key="6">
    <source>
        <dbReference type="ARBA" id="ARBA00022842"/>
    </source>
</evidence>
<dbReference type="SUPFAM" id="SSF81606">
    <property type="entry name" value="PP2C-like"/>
    <property type="match status" value="1"/>
</dbReference>
<dbReference type="PROSITE" id="PS51746">
    <property type="entry name" value="PPM_2"/>
    <property type="match status" value="1"/>
</dbReference>
<evidence type="ECO:0000256" key="1">
    <source>
        <dbReference type="ARBA" id="ARBA00001936"/>
    </source>
</evidence>
<dbReference type="PROSITE" id="PS01032">
    <property type="entry name" value="PPM_1"/>
    <property type="match status" value="1"/>
</dbReference>
<feature type="compositionally biased region" description="Low complexity" evidence="10">
    <location>
        <begin position="436"/>
        <end position="448"/>
    </location>
</feature>
<dbReference type="SMART" id="SM00332">
    <property type="entry name" value="PP2Cc"/>
    <property type="match status" value="1"/>
</dbReference>
<feature type="compositionally biased region" description="Low complexity" evidence="10">
    <location>
        <begin position="204"/>
        <end position="214"/>
    </location>
</feature>
<keyword evidence="7 9" id="KW-0904">Protein phosphatase</keyword>
<comment type="caution">
    <text evidence="12">The sequence shown here is derived from an EMBL/GenBank/DDBJ whole genome shotgun (WGS) entry which is preliminary data.</text>
</comment>
<name>A0ABR2YLK1_9CHLO</name>
<evidence type="ECO:0000256" key="4">
    <source>
        <dbReference type="ARBA" id="ARBA00022723"/>
    </source>
</evidence>
<dbReference type="CDD" id="cd00143">
    <property type="entry name" value="PP2Cc"/>
    <property type="match status" value="1"/>
</dbReference>
<dbReference type="PANTHER" id="PTHR13832:SF840">
    <property type="entry name" value="PROTEIN PHOSPHATASE 2C 60-RELATED"/>
    <property type="match status" value="1"/>
</dbReference>
<accession>A0ABR2YLK1</accession>
<dbReference type="Gene3D" id="3.60.40.10">
    <property type="entry name" value="PPM-type phosphatase domain"/>
    <property type="match status" value="2"/>
</dbReference>
<comment type="similarity">
    <text evidence="9">Belongs to the PP2C family.</text>
</comment>
<dbReference type="EMBL" id="JALJOT010000009">
    <property type="protein sequence ID" value="KAK9907634.1"/>
    <property type="molecule type" value="Genomic_DNA"/>
</dbReference>
<dbReference type="InterPro" id="IPR001932">
    <property type="entry name" value="PPM-type_phosphatase-like_dom"/>
</dbReference>
<evidence type="ECO:0000259" key="11">
    <source>
        <dbReference type="PROSITE" id="PS51746"/>
    </source>
</evidence>
<keyword evidence="6" id="KW-0460">Magnesium</keyword>
<dbReference type="PANTHER" id="PTHR13832">
    <property type="entry name" value="PROTEIN PHOSPHATASE 2C"/>
    <property type="match status" value="1"/>
</dbReference>
<organism evidence="12 13">
    <name type="scientific">Coccomyxa subellipsoidea</name>
    <dbReference type="NCBI Taxonomy" id="248742"/>
    <lineage>
        <taxon>Eukaryota</taxon>
        <taxon>Viridiplantae</taxon>
        <taxon>Chlorophyta</taxon>
        <taxon>core chlorophytes</taxon>
        <taxon>Trebouxiophyceae</taxon>
        <taxon>Trebouxiophyceae incertae sedis</taxon>
        <taxon>Coccomyxaceae</taxon>
        <taxon>Coccomyxa</taxon>
    </lineage>
</organism>
<protein>
    <recommendedName>
        <fullName evidence="3">protein-serine/threonine phosphatase</fullName>
        <ecNumber evidence="3">3.1.3.16</ecNumber>
    </recommendedName>
</protein>
<comment type="cofactor">
    <cofactor evidence="1">
        <name>Mn(2+)</name>
        <dbReference type="ChEBI" id="CHEBI:29035"/>
    </cofactor>
</comment>
<evidence type="ECO:0000256" key="3">
    <source>
        <dbReference type="ARBA" id="ARBA00013081"/>
    </source>
</evidence>
<feature type="compositionally biased region" description="Pro residues" evidence="10">
    <location>
        <begin position="215"/>
        <end position="226"/>
    </location>
</feature>
<evidence type="ECO:0000256" key="7">
    <source>
        <dbReference type="ARBA" id="ARBA00022912"/>
    </source>
</evidence>
<gene>
    <name evidence="12" type="ORF">WJX75_007304</name>
</gene>
<evidence type="ECO:0000256" key="9">
    <source>
        <dbReference type="RuleBase" id="RU003465"/>
    </source>
</evidence>
<keyword evidence="8" id="KW-0464">Manganese</keyword>
<evidence type="ECO:0000313" key="12">
    <source>
        <dbReference type="EMBL" id="KAK9907634.1"/>
    </source>
</evidence>
<dbReference type="InterPro" id="IPR000222">
    <property type="entry name" value="PP2C_BS"/>
</dbReference>
<dbReference type="EC" id="3.1.3.16" evidence="3"/>
<evidence type="ECO:0000313" key="13">
    <source>
        <dbReference type="Proteomes" id="UP001491310"/>
    </source>
</evidence>
<keyword evidence="13" id="KW-1185">Reference proteome</keyword>
<evidence type="ECO:0000256" key="10">
    <source>
        <dbReference type="SAM" id="MobiDB-lite"/>
    </source>
</evidence>
<dbReference type="Proteomes" id="UP001491310">
    <property type="component" value="Unassembled WGS sequence"/>
</dbReference>
<feature type="region of interest" description="Disordered" evidence="10">
    <location>
        <begin position="120"/>
        <end position="155"/>
    </location>
</feature>
<reference evidence="12 13" key="1">
    <citation type="journal article" date="2024" name="Nat. Commun.">
        <title>Phylogenomics reveals the evolutionary origins of lichenization in chlorophyte algae.</title>
        <authorList>
            <person name="Puginier C."/>
            <person name="Libourel C."/>
            <person name="Otte J."/>
            <person name="Skaloud P."/>
            <person name="Haon M."/>
            <person name="Grisel S."/>
            <person name="Petersen M."/>
            <person name="Berrin J.G."/>
            <person name="Delaux P.M."/>
            <person name="Dal Grande F."/>
            <person name="Keller J."/>
        </authorList>
    </citation>
    <scope>NUCLEOTIDE SEQUENCE [LARGE SCALE GENOMIC DNA]</scope>
    <source>
        <strain evidence="12 13">SAG 216-7</strain>
    </source>
</reference>
<feature type="region of interest" description="Disordered" evidence="10">
    <location>
        <begin position="433"/>
        <end position="459"/>
    </location>
</feature>
<evidence type="ECO:0000256" key="8">
    <source>
        <dbReference type="ARBA" id="ARBA00023211"/>
    </source>
</evidence>